<protein>
    <submittedName>
        <fullName evidence="1">Uncharacterized protein</fullName>
    </submittedName>
</protein>
<comment type="caution">
    <text evidence="1">The sequence shown here is derived from an EMBL/GenBank/DDBJ whole genome shotgun (WGS) entry which is preliminary data.</text>
</comment>
<reference evidence="1" key="1">
    <citation type="submission" date="2023-09" db="EMBL/GenBank/DDBJ databases">
        <title>Vallitalea sediminicola and Vallitalea maricola sp. nov., anaerobic bacteria isolated from marine sediment.</title>
        <authorList>
            <person name="Hirano S."/>
            <person name="Maeda A."/>
            <person name="Terahara T."/>
            <person name="Mori K."/>
            <person name="Hamada M."/>
            <person name="Matsumoto R."/>
            <person name="Kobayashi T."/>
        </authorList>
    </citation>
    <scope>NUCLEOTIDE SEQUENCE</scope>
    <source>
        <strain evidence="1">AN17-2</strain>
    </source>
</reference>
<evidence type="ECO:0000313" key="2">
    <source>
        <dbReference type="Proteomes" id="UP001374599"/>
    </source>
</evidence>
<name>A0ACB5UQA5_9FIRM</name>
<keyword evidence="2" id="KW-1185">Reference proteome</keyword>
<proteinExistence type="predicted"/>
<dbReference type="Proteomes" id="UP001374599">
    <property type="component" value="Unassembled WGS sequence"/>
</dbReference>
<accession>A0ACB5UQA5</accession>
<organism evidence="1 2">
    <name type="scientific">Vallitalea maricola</name>
    <dbReference type="NCBI Taxonomy" id="3074433"/>
    <lineage>
        <taxon>Bacteria</taxon>
        <taxon>Bacillati</taxon>
        <taxon>Bacillota</taxon>
        <taxon>Clostridia</taxon>
        <taxon>Lachnospirales</taxon>
        <taxon>Vallitaleaceae</taxon>
        <taxon>Vallitalea</taxon>
    </lineage>
</organism>
<evidence type="ECO:0000313" key="1">
    <source>
        <dbReference type="EMBL" id="GMQ65157.1"/>
    </source>
</evidence>
<gene>
    <name evidence="1" type="ORF">AN2V17_43990</name>
</gene>
<sequence length="1803" mass="200563">MKKIIGILLIFVFTLNTLSVTSYAEDGEKIDFDEAGNLIFTTIGVKATTGTRYSTIGWQIFDQDRDLKENPRKKSVVLKLDLDDGSKKISKNIGGSPAKIMTTFHIPYDMITKRLKEEEGNNPGWADKLLTEGGYVYLDPVYTIKLVKGNDENYLGHLNDRGEKANAKDEVYYSCEGEETLINGKLKPAKWHGGIKYARGWLHPDDFKDDYNKKLEFPSFISNVIIHHMTKDIHGNDVMMPNEKEKKDSLDHGMSQTYTKKIFPGYKYHSCTIQKDNGIIETKTDEFITITGKNKYQAKIFNQIEEGSFKEANVIFYYVPVQVTGTHQLKAEPDSQQVEGEKIGQMANITIDLTQGAKSLEDWKVFVGNSPVQLTVNLKRDKSGAIIQPQANYTYNITATQLLNYLNGEKLYYTDDLTQYPIAGGETIEFEYDADISVKVRDKTIPLSGSADVASFYRKPETDGYVSTPSYWSEIKQGDVYHEQFEAMAGTPTTRNLYFASGGSEFIVDIEVEYVPNGTATRRYSSKYNKVWCENRDKHIGPLHTSGMSSKSGGWSKSNPGAPTPRTITGYDGTVHAESTSIKSKKVVTRKATETQPEESHTEYQQVWSGLSRHTGCGPCCNHRVGGYSDTWSQNVTFDYMKIKKVNVWEIKQSKVDGMREIIGTDKVTATIKKGNPNIFWNIAGSDTSRNHRLRYSLETGQHDFVTWNEGDSDNKCGNSKDSGPVNEQKQFNYRRNLPNNAIAISDFLILQTSSGDQSVLYFQSDPSPTMKTTELLEVPKTSKEEMWDNNPLSAAKWSEDHINIGSYNGKYYRPNEKYKGSGNRTRVSTIFDSKPFGKNRPSRPSTELRLINTSLDVMDEIPNGEYITGQSSIFYELRLSRGSGSTAYSKSRNSEYGMNGQEFKTTYSDNHTKVNDIVIHNPVSAENAIVIPLPETKDQRTPSTKNIGGNCQDDLEEVEWVLDCKYTGGHEHTPSCYTTKQVINPNYVQPQKATTYTYDYTGSQQTFTAPCDGIYKLETWGAAGGTSYSDDRGYGGKGGYSCGEKYLKKGDMLYLYVGGKGSDGYPRDGYAYGGYNGGGRGSQYGRSDECGSGGGGATDIRTSTSLSSRIIVAGGGGGAGEDREEGGHGGGLSGTSGGSSNSPGTQTSGYQLGRGENCSSSDSGGGGGGGYYGGRTGTEQAGAGGSGYIGGVSNGTTSSGINSGHGKIKITTPEIISSEPQYITVKTLNCTEPHHEGGHYPECYKEISDTISANKPVIIYDEGLGQNENVSPGNFINLDYPFQIYFPSTGDFYGNGQLGIGKTTQTRGKGFVNDMDTSEWIAKKSVTFGFNVIYNGKMYEKWEEISLPVGGSKYNFYCPLANNEEISSLVTFKVVANNGDIDNNKFPTNKVRYYNKGALHSALRKYNIDVVGRIGNLVIEDTQDFRYSNLFKKPLSSWYTDADWYVNQIIKKVDIRKQNNIVGSYMDIRGDKADDSNHFLNTYGLLEHLNKPNEYLWRQHNKPNTSWKPIYFPLSPSDNNIEVLKDKPLTIGYKLLADVQTIGNYYTDLQIMPYYYYLDTTKNPSDPDYITPLDIYINVSGAYKPFNIFDAARSGADTSMLYPYKYVYNWDEEKIRRNYSQEEGKLTKRVAAKYGYTDSSGNTKPLVTPSAISNQLGNGQVIFLKGRNRTFIGTDQTKGMDKNPGRKVSSLFYGLQAQRWHFTLGLPSSAVTIKHGEMLKNENIRKLQSKNGLILMAADIKSVGNVYTLQYAHTNNPIKIGKLGTSDYREYPIPSSDIPYSVISVYSAWKSSRDDLDISGTH</sequence>
<dbReference type="EMBL" id="BTPU01000099">
    <property type="protein sequence ID" value="GMQ65157.1"/>
    <property type="molecule type" value="Genomic_DNA"/>
</dbReference>